<dbReference type="EMBL" id="QPGB01000003">
    <property type="protein sequence ID" value="RCS57432.1"/>
    <property type="molecule type" value="Genomic_DNA"/>
</dbReference>
<dbReference type="RefSeq" id="WP_114402913.1">
    <property type="nucleotide sequence ID" value="NZ_QPGB01000003.1"/>
</dbReference>
<dbReference type="Gene3D" id="3.40.50.20">
    <property type="match status" value="1"/>
</dbReference>
<dbReference type="CDD" id="cd03360">
    <property type="entry name" value="LbH_AT_putative"/>
    <property type="match status" value="1"/>
</dbReference>
<dbReference type="PANTHER" id="PTHR43300:SF7">
    <property type="entry name" value="UDP-N-ACETYLBACILLOSAMINE N-ACETYLTRANSFERASE"/>
    <property type="match status" value="1"/>
</dbReference>
<feature type="active site" description="Proton acceptor" evidence="2">
    <location>
        <position position="141"/>
    </location>
</feature>
<dbReference type="InterPro" id="IPR011004">
    <property type="entry name" value="Trimer_LpxA-like_sf"/>
</dbReference>
<proteinExistence type="inferred from homology"/>
<dbReference type="AlphaFoldDB" id="A0A368L1M6"/>
<evidence type="ECO:0000259" key="4">
    <source>
        <dbReference type="Pfam" id="PF17836"/>
    </source>
</evidence>
<dbReference type="PANTHER" id="PTHR43300">
    <property type="entry name" value="ACETYLTRANSFERASE"/>
    <property type="match status" value="1"/>
</dbReference>
<dbReference type="GO" id="GO:0016740">
    <property type="term" value="F:transferase activity"/>
    <property type="evidence" value="ECO:0007669"/>
    <property type="project" value="UniProtKB-KW"/>
</dbReference>
<dbReference type="InterPro" id="IPR020019">
    <property type="entry name" value="AcTrfase_PglD-like"/>
</dbReference>
<protein>
    <submittedName>
        <fullName evidence="5">Sugar acetyltransferase</fullName>
    </submittedName>
</protein>
<feature type="domain" description="PglD N-terminal" evidence="4">
    <location>
        <begin position="6"/>
        <end position="85"/>
    </location>
</feature>
<evidence type="ECO:0000256" key="2">
    <source>
        <dbReference type="PIRSR" id="PIRSR620019-1"/>
    </source>
</evidence>
<keyword evidence="5" id="KW-0808">Transferase</keyword>
<evidence type="ECO:0000256" key="3">
    <source>
        <dbReference type="PIRSR" id="PIRSR620019-2"/>
    </source>
</evidence>
<sequence length="213" mass="21799">MNDNPVIVVGAGGHAAVIADTLLAQGRSVLGFVDPSIQAGSRLICGLQVLGDDDHLDNYSPAHVSLANGIGSISYPFLRKKVQEYLQALGWYFIGVVHPSAIVSPYAKVAPDVQILANTVVQANAIISEGCVINTGAIIEHDAILGSWVHAAPGSLVCGGAKLGDFCHVGASATVIQGIQLGAETLIGAGATVIRSFAGKGTLVGIPAKKLEE</sequence>
<feature type="binding site" evidence="3">
    <location>
        <position position="71"/>
    </location>
    <ligand>
        <name>substrate</name>
    </ligand>
</feature>
<dbReference type="NCBIfam" id="TIGR03570">
    <property type="entry name" value="NeuD_NnaD"/>
    <property type="match status" value="1"/>
</dbReference>
<feature type="site" description="Increases basicity of active site His" evidence="2">
    <location>
        <position position="142"/>
    </location>
</feature>
<gene>
    <name evidence="5" type="ORF">DU000_08190</name>
</gene>
<feature type="binding site" evidence="3">
    <location>
        <position position="150"/>
    </location>
    <ligand>
        <name>acetyl-CoA</name>
        <dbReference type="ChEBI" id="CHEBI:57288"/>
    </ligand>
</feature>
<accession>A0A368L1M6</accession>
<organism evidence="5 6">
    <name type="scientific">Parvibium lacunae</name>
    <dbReference type="NCBI Taxonomy" id="1888893"/>
    <lineage>
        <taxon>Bacteria</taxon>
        <taxon>Pseudomonadati</taxon>
        <taxon>Pseudomonadota</taxon>
        <taxon>Betaproteobacteria</taxon>
        <taxon>Burkholderiales</taxon>
        <taxon>Alcaligenaceae</taxon>
        <taxon>Parvibium</taxon>
    </lineage>
</organism>
<reference evidence="5 6" key="1">
    <citation type="journal article" date="2018" name="Int. J. Syst. Evol. Microbiol.">
        <title>Parvibium lacunae gen. nov., sp. nov., a new member of the family Alcaligenaceae isolated from a freshwater pond.</title>
        <authorList>
            <person name="Chen W.M."/>
            <person name="Xie P.B."/>
            <person name="Hsu M.Y."/>
            <person name="Sheu S.Y."/>
        </authorList>
    </citation>
    <scope>NUCLEOTIDE SEQUENCE [LARGE SCALE GENOMIC DNA]</scope>
    <source>
        <strain evidence="5 6">KMB9</strain>
    </source>
</reference>
<keyword evidence="6" id="KW-1185">Reference proteome</keyword>
<dbReference type="OrthoDB" id="9794407at2"/>
<evidence type="ECO:0000313" key="5">
    <source>
        <dbReference type="EMBL" id="RCS57432.1"/>
    </source>
</evidence>
<dbReference type="InterPro" id="IPR050179">
    <property type="entry name" value="Trans_hexapeptide_repeat"/>
</dbReference>
<comment type="caution">
    <text evidence="5">The sequence shown here is derived from an EMBL/GenBank/DDBJ whole genome shotgun (WGS) entry which is preliminary data.</text>
</comment>
<dbReference type="Gene3D" id="2.160.10.10">
    <property type="entry name" value="Hexapeptide repeat proteins"/>
    <property type="match status" value="1"/>
</dbReference>
<dbReference type="SUPFAM" id="SSF51161">
    <property type="entry name" value="Trimeric LpxA-like enzymes"/>
    <property type="match status" value="1"/>
</dbReference>
<evidence type="ECO:0000313" key="6">
    <source>
        <dbReference type="Proteomes" id="UP000252357"/>
    </source>
</evidence>
<comment type="similarity">
    <text evidence="1">Belongs to the transferase hexapeptide repeat family.</text>
</comment>
<dbReference type="Proteomes" id="UP000252357">
    <property type="component" value="Unassembled WGS sequence"/>
</dbReference>
<dbReference type="Pfam" id="PF17836">
    <property type="entry name" value="PglD_N"/>
    <property type="match status" value="1"/>
</dbReference>
<name>A0A368L1M6_9BURK</name>
<dbReference type="InterPro" id="IPR041561">
    <property type="entry name" value="PglD_N"/>
</dbReference>
<evidence type="ECO:0000256" key="1">
    <source>
        <dbReference type="ARBA" id="ARBA00007274"/>
    </source>
</evidence>